<evidence type="ECO:0000256" key="4">
    <source>
        <dbReference type="HAMAP-Rule" id="MF_02126"/>
    </source>
</evidence>
<comment type="catalytic activity">
    <reaction evidence="4">
        <text>L-glutaminyl-[peptide chain release factor] + S-adenosyl-L-methionine = N(5)-methyl-L-glutaminyl-[peptide chain release factor] + S-adenosyl-L-homocysteine + H(+)</text>
        <dbReference type="Rhea" id="RHEA:42896"/>
        <dbReference type="Rhea" id="RHEA-COMP:10271"/>
        <dbReference type="Rhea" id="RHEA-COMP:10272"/>
        <dbReference type="ChEBI" id="CHEBI:15378"/>
        <dbReference type="ChEBI" id="CHEBI:30011"/>
        <dbReference type="ChEBI" id="CHEBI:57856"/>
        <dbReference type="ChEBI" id="CHEBI:59789"/>
        <dbReference type="ChEBI" id="CHEBI:61891"/>
        <dbReference type="EC" id="2.1.1.297"/>
    </reaction>
</comment>
<dbReference type="GO" id="GO:0102559">
    <property type="term" value="F:peptide chain release factor N(5)-glutamine methyltransferase activity"/>
    <property type="evidence" value="ECO:0007669"/>
    <property type="project" value="UniProtKB-EC"/>
</dbReference>
<dbReference type="PROSITE" id="PS00092">
    <property type="entry name" value="N6_MTASE"/>
    <property type="match status" value="1"/>
</dbReference>
<comment type="function">
    <text evidence="4">Methylates the class 1 translation termination release factors RF1/PrfA and RF2/PrfB on the glutamine residue of the universally conserved GGQ motif.</text>
</comment>
<dbReference type="Gene3D" id="1.10.8.10">
    <property type="entry name" value="DNA helicase RuvA subunit, C-terminal domain"/>
    <property type="match status" value="1"/>
</dbReference>
<evidence type="ECO:0000259" key="5">
    <source>
        <dbReference type="Pfam" id="PF13847"/>
    </source>
</evidence>
<evidence type="ECO:0000313" key="7">
    <source>
        <dbReference type="EMBL" id="MDQ0162625.1"/>
    </source>
</evidence>
<dbReference type="HAMAP" id="MF_02126">
    <property type="entry name" value="RF_methyltr_PrmC"/>
    <property type="match status" value="1"/>
</dbReference>
<evidence type="ECO:0000256" key="1">
    <source>
        <dbReference type="ARBA" id="ARBA00022603"/>
    </source>
</evidence>
<evidence type="ECO:0000259" key="6">
    <source>
        <dbReference type="Pfam" id="PF17827"/>
    </source>
</evidence>
<reference evidence="7 8" key="1">
    <citation type="submission" date="2023-07" db="EMBL/GenBank/DDBJ databases">
        <title>Genomic Encyclopedia of Type Strains, Phase IV (KMG-IV): sequencing the most valuable type-strain genomes for metagenomic binning, comparative biology and taxonomic classification.</title>
        <authorList>
            <person name="Goeker M."/>
        </authorList>
    </citation>
    <scope>NUCLEOTIDE SEQUENCE [LARGE SCALE GENOMIC DNA]</scope>
    <source>
        <strain evidence="7 8">DSM 19092</strain>
    </source>
</reference>
<dbReference type="SUPFAM" id="SSF53335">
    <property type="entry name" value="S-adenosyl-L-methionine-dependent methyltransferases"/>
    <property type="match status" value="1"/>
</dbReference>
<dbReference type="Proteomes" id="UP001225646">
    <property type="component" value="Unassembled WGS sequence"/>
</dbReference>
<dbReference type="InterPro" id="IPR050320">
    <property type="entry name" value="N5-glutamine_MTase"/>
</dbReference>
<proteinExistence type="inferred from homology"/>
<dbReference type="InterPro" id="IPR029063">
    <property type="entry name" value="SAM-dependent_MTases_sf"/>
</dbReference>
<evidence type="ECO:0000256" key="2">
    <source>
        <dbReference type="ARBA" id="ARBA00022679"/>
    </source>
</evidence>
<dbReference type="RefSeq" id="WP_419152002.1">
    <property type="nucleotide sequence ID" value="NZ_JAUSTR010000005.1"/>
</dbReference>
<feature type="domain" description="Release factor glutamine methyltransferase N-terminal" evidence="6">
    <location>
        <begin position="6"/>
        <end position="74"/>
    </location>
</feature>
<feature type="binding site" evidence="4">
    <location>
        <position position="190"/>
    </location>
    <ligand>
        <name>S-adenosyl-L-methionine</name>
        <dbReference type="ChEBI" id="CHEBI:59789"/>
    </ligand>
</feature>
<dbReference type="InterPro" id="IPR025714">
    <property type="entry name" value="Methyltranfer_dom"/>
</dbReference>
<organism evidence="7 8">
    <name type="scientific">Aeribacillus alveayuensis</name>
    <dbReference type="NCBI Taxonomy" id="279215"/>
    <lineage>
        <taxon>Bacteria</taxon>
        <taxon>Bacillati</taxon>
        <taxon>Bacillota</taxon>
        <taxon>Bacilli</taxon>
        <taxon>Bacillales</taxon>
        <taxon>Bacillaceae</taxon>
        <taxon>Aeribacillus</taxon>
    </lineage>
</organism>
<dbReference type="NCBIfam" id="TIGR00536">
    <property type="entry name" value="hemK_fam"/>
    <property type="match status" value="1"/>
</dbReference>
<dbReference type="InterPro" id="IPR019874">
    <property type="entry name" value="RF_methyltr_PrmC"/>
</dbReference>
<keyword evidence="2 4" id="KW-0808">Transferase</keyword>
<feature type="binding site" evidence="4">
    <location>
        <position position="146"/>
    </location>
    <ligand>
        <name>S-adenosyl-L-methionine</name>
        <dbReference type="ChEBI" id="CHEBI:59789"/>
    </ligand>
</feature>
<name>A0ABT9VNR9_9BACI</name>
<accession>A0ABT9VNR9</accession>
<comment type="caution">
    <text evidence="4">Lacks conserved residue(s) required for the propagation of feature annotation.</text>
</comment>
<protein>
    <recommendedName>
        <fullName evidence="4">Release factor glutamine methyltransferase</fullName>
        <shortName evidence="4">RF MTase</shortName>
        <ecNumber evidence="4">2.1.1.297</ecNumber>
    </recommendedName>
    <alternativeName>
        <fullName evidence="4">N5-glutamine methyltransferase PrmC</fullName>
    </alternativeName>
    <alternativeName>
        <fullName evidence="4">Protein-(glutamine-N5) MTase PrmC</fullName>
    </alternativeName>
    <alternativeName>
        <fullName evidence="4">Protein-glutamine N-methyltransferase PrmC</fullName>
    </alternativeName>
</protein>
<dbReference type="GO" id="GO:0032259">
    <property type="term" value="P:methylation"/>
    <property type="evidence" value="ECO:0007669"/>
    <property type="project" value="UniProtKB-KW"/>
</dbReference>
<dbReference type="EMBL" id="JAUSTR010000005">
    <property type="protein sequence ID" value="MDQ0162625.1"/>
    <property type="molecule type" value="Genomic_DNA"/>
</dbReference>
<comment type="caution">
    <text evidence="7">The sequence shown here is derived from an EMBL/GenBank/DDBJ whole genome shotgun (WGS) entry which is preliminary data.</text>
</comment>
<sequence length="284" mass="31831">MPQVFEALKWASSFLQNAGREENAAELLICHHLQMTRAQLLANMRTSIREEVWQSFQHDVYKHASGVPVQYLIGYEQFYGRSFIVNKEVLIPRPETEELVYGILERTNEIFANEKEINVVDVGTGSGVIAITLALENERMNVTGIDIAYESLKVAKENSKRLNASVRFIQGDLLQPFIKAGEKVDIVVSNPPYIPDEEILSLSAVVKDFEPKRALAGGPDGLHFYRRLVKEIPYVIKSKAFIGFEIGHGQGADVANMIEQAFPEAKVEIVNDINGNERIVFAAL</sequence>
<keyword evidence="8" id="KW-1185">Reference proteome</keyword>
<dbReference type="InterPro" id="IPR040758">
    <property type="entry name" value="PrmC_N"/>
</dbReference>
<dbReference type="Gene3D" id="3.40.50.150">
    <property type="entry name" value="Vaccinia Virus protein VP39"/>
    <property type="match status" value="1"/>
</dbReference>
<keyword evidence="3 4" id="KW-0949">S-adenosyl-L-methionine</keyword>
<feature type="binding site" evidence="4">
    <location>
        <begin position="123"/>
        <end position="127"/>
    </location>
    <ligand>
        <name>S-adenosyl-L-methionine</name>
        <dbReference type="ChEBI" id="CHEBI:59789"/>
    </ligand>
</feature>
<dbReference type="Pfam" id="PF17827">
    <property type="entry name" value="PrmC_N"/>
    <property type="match status" value="1"/>
</dbReference>
<evidence type="ECO:0000256" key="3">
    <source>
        <dbReference type="ARBA" id="ARBA00022691"/>
    </source>
</evidence>
<keyword evidence="1 4" id="KW-0489">Methyltransferase</keyword>
<feature type="binding site" evidence="4">
    <location>
        <begin position="190"/>
        <end position="193"/>
    </location>
    <ligand>
        <name>substrate</name>
    </ligand>
</feature>
<gene>
    <name evidence="4" type="primary">prmC</name>
    <name evidence="7" type="ORF">J2S06_001702</name>
</gene>
<dbReference type="CDD" id="cd02440">
    <property type="entry name" value="AdoMet_MTases"/>
    <property type="match status" value="1"/>
</dbReference>
<dbReference type="PANTHER" id="PTHR18895">
    <property type="entry name" value="HEMK METHYLTRANSFERASE"/>
    <property type="match status" value="1"/>
</dbReference>
<dbReference type="NCBIfam" id="TIGR03534">
    <property type="entry name" value="RF_mod_PrmC"/>
    <property type="match status" value="1"/>
</dbReference>
<dbReference type="PANTHER" id="PTHR18895:SF74">
    <property type="entry name" value="MTRF1L RELEASE FACTOR GLUTAMINE METHYLTRANSFERASE"/>
    <property type="match status" value="1"/>
</dbReference>
<dbReference type="Pfam" id="PF13847">
    <property type="entry name" value="Methyltransf_31"/>
    <property type="match status" value="1"/>
</dbReference>
<comment type="similarity">
    <text evidence="4">Belongs to the protein N5-glutamine methyltransferase family. PrmC subfamily.</text>
</comment>
<feature type="domain" description="Methyltransferase" evidence="5">
    <location>
        <begin position="114"/>
        <end position="190"/>
    </location>
</feature>
<dbReference type="InterPro" id="IPR004556">
    <property type="entry name" value="HemK-like"/>
</dbReference>
<dbReference type="EC" id="2.1.1.297" evidence="4"/>
<dbReference type="InterPro" id="IPR002052">
    <property type="entry name" value="DNA_methylase_N6_adenine_CS"/>
</dbReference>
<evidence type="ECO:0000313" key="8">
    <source>
        <dbReference type="Proteomes" id="UP001225646"/>
    </source>
</evidence>